<dbReference type="CDD" id="cd00995">
    <property type="entry name" value="PBP2_NikA_DppA_OppA_like"/>
    <property type="match status" value="1"/>
</dbReference>
<comment type="similarity">
    <text evidence="1">Belongs to the bacterial solute-binding protein 5 family.</text>
</comment>
<dbReference type="Gene3D" id="3.40.190.10">
    <property type="entry name" value="Periplasmic binding protein-like II"/>
    <property type="match status" value="1"/>
</dbReference>
<dbReference type="InterPro" id="IPR000914">
    <property type="entry name" value="SBP_5_dom"/>
</dbReference>
<comment type="caution">
    <text evidence="6">The sequence shown here is derived from an EMBL/GenBank/DDBJ whole genome shotgun (WGS) entry which is preliminary data.</text>
</comment>
<evidence type="ECO:0000256" key="4">
    <source>
        <dbReference type="SAM" id="SignalP"/>
    </source>
</evidence>
<evidence type="ECO:0000256" key="2">
    <source>
        <dbReference type="ARBA" id="ARBA00022448"/>
    </source>
</evidence>
<feature type="domain" description="Solute-binding protein family 5" evidence="5">
    <location>
        <begin position="93"/>
        <end position="463"/>
    </location>
</feature>
<dbReference type="GO" id="GO:1904680">
    <property type="term" value="F:peptide transmembrane transporter activity"/>
    <property type="evidence" value="ECO:0007669"/>
    <property type="project" value="TreeGrafter"/>
</dbReference>
<dbReference type="PANTHER" id="PTHR30290">
    <property type="entry name" value="PERIPLASMIC BINDING COMPONENT OF ABC TRANSPORTER"/>
    <property type="match status" value="1"/>
</dbReference>
<evidence type="ECO:0000256" key="1">
    <source>
        <dbReference type="ARBA" id="ARBA00005695"/>
    </source>
</evidence>
<proteinExistence type="inferred from homology"/>
<dbReference type="SUPFAM" id="SSF53850">
    <property type="entry name" value="Periplasmic binding protein-like II"/>
    <property type="match status" value="1"/>
</dbReference>
<organism evidence="6">
    <name type="scientific">Caldilineaceae bacterium SB0664_bin_27</name>
    <dbReference type="NCBI Taxonomy" id="2605260"/>
    <lineage>
        <taxon>Bacteria</taxon>
        <taxon>Bacillati</taxon>
        <taxon>Chloroflexota</taxon>
        <taxon>Caldilineae</taxon>
        <taxon>Caldilineales</taxon>
        <taxon>Caldilineaceae</taxon>
    </lineage>
</organism>
<evidence type="ECO:0000313" key="6">
    <source>
        <dbReference type="EMBL" id="MXY92459.1"/>
    </source>
</evidence>
<accession>A0A6B0YR30</accession>
<dbReference type="Gene3D" id="3.10.105.10">
    <property type="entry name" value="Dipeptide-binding Protein, Domain 3"/>
    <property type="match status" value="1"/>
</dbReference>
<reference evidence="6" key="1">
    <citation type="submission" date="2019-09" db="EMBL/GenBank/DDBJ databases">
        <title>Characterisation of the sponge microbiome using genome-centric metagenomics.</title>
        <authorList>
            <person name="Engelberts J.P."/>
            <person name="Robbins S.J."/>
            <person name="De Goeij J.M."/>
            <person name="Aranda M."/>
            <person name="Bell S.C."/>
            <person name="Webster N.S."/>
        </authorList>
    </citation>
    <scope>NUCLEOTIDE SEQUENCE</scope>
    <source>
        <strain evidence="6">SB0664_bin_27</strain>
    </source>
</reference>
<gene>
    <name evidence="6" type="ORF">F4Y42_03320</name>
</gene>
<keyword evidence="3 4" id="KW-0732">Signal</keyword>
<feature type="chain" id="PRO_5025418976" evidence="4">
    <location>
        <begin position="33"/>
        <end position="547"/>
    </location>
</feature>
<feature type="signal peptide" evidence="4">
    <location>
        <begin position="1"/>
        <end position="32"/>
    </location>
</feature>
<keyword evidence="2" id="KW-0813">Transport</keyword>
<name>A0A6B0YR30_9CHLR</name>
<dbReference type="InterPro" id="IPR039424">
    <property type="entry name" value="SBP_5"/>
</dbReference>
<dbReference type="EMBL" id="VXRG01000034">
    <property type="protein sequence ID" value="MXY92459.1"/>
    <property type="molecule type" value="Genomic_DNA"/>
</dbReference>
<dbReference type="AlphaFoldDB" id="A0A6B0YR30"/>
<evidence type="ECO:0000256" key="3">
    <source>
        <dbReference type="ARBA" id="ARBA00022729"/>
    </source>
</evidence>
<dbReference type="PANTHER" id="PTHR30290:SF9">
    <property type="entry name" value="OLIGOPEPTIDE-BINDING PROTEIN APPA"/>
    <property type="match status" value="1"/>
</dbReference>
<dbReference type="GO" id="GO:0015833">
    <property type="term" value="P:peptide transport"/>
    <property type="evidence" value="ECO:0007669"/>
    <property type="project" value="TreeGrafter"/>
</dbReference>
<dbReference type="GO" id="GO:0043190">
    <property type="term" value="C:ATP-binding cassette (ABC) transporter complex"/>
    <property type="evidence" value="ECO:0007669"/>
    <property type="project" value="InterPro"/>
</dbReference>
<evidence type="ECO:0000259" key="5">
    <source>
        <dbReference type="Pfam" id="PF00496"/>
    </source>
</evidence>
<dbReference type="Gene3D" id="3.90.76.10">
    <property type="entry name" value="Dipeptide-binding Protein, Domain 1"/>
    <property type="match status" value="1"/>
</dbReference>
<dbReference type="PROSITE" id="PS51257">
    <property type="entry name" value="PROKAR_LIPOPROTEIN"/>
    <property type="match status" value="1"/>
</dbReference>
<dbReference type="InterPro" id="IPR030678">
    <property type="entry name" value="Peptide/Ni-bd"/>
</dbReference>
<sequence>MKSSKHVLKLVFCLALLASLMIACVAAPVAPAADTMAADSSMAEGPKMGGVVAGFVSSDPKSFDPAAIAGWDQGVIAPNLLEGLFRLSPDGREIEPAIAESFEVSEDGKTWTFNLRSGAKFHNGREITAYDFKYSFERVLNPETRSPKAWMLSIIVGAEAFQDGSADEVSGIRVVDAGTLEIELAEPLAPFKAMLASINLAVVPQEEVEKWGEDFGQNVVAAGPFSLGEWNLNQDVTLNAFEDYWNGRPYLDAVMFRFIGDENTRIVELDAGRLDMAWVPPAHWERFSTDPVYKEKLGWAETFHTDFIVVNLDNEPFGTNAKLRQAVRYALDLDAIIASLQGRANVAQGLLPPGLLGYNEDAMLNYPTNLDSAKALMAEAGFADGVPGTFDVILPPWGNLIKLLEIYQANLKEIGINIEIKPTEFGPYMEALESGSYDLAWMYRVTDYADPDGFYYPLMHSDNLGAGGNYARYANADVDANIATARATIDDAERARLYQEVDAQFAEDLPYIPLTHNIYVDVSTPRVQNYVPSPMDTHMFHRVWVTE</sequence>
<protein>
    <submittedName>
        <fullName evidence="6">ABC transporter substrate-binding protein</fullName>
    </submittedName>
</protein>
<dbReference type="GO" id="GO:0042597">
    <property type="term" value="C:periplasmic space"/>
    <property type="evidence" value="ECO:0007669"/>
    <property type="project" value="UniProtKB-ARBA"/>
</dbReference>
<dbReference type="PIRSF" id="PIRSF002741">
    <property type="entry name" value="MppA"/>
    <property type="match status" value="1"/>
</dbReference>
<dbReference type="Pfam" id="PF00496">
    <property type="entry name" value="SBP_bac_5"/>
    <property type="match status" value="1"/>
</dbReference>